<feature type="domain" description="DUF6535" evidence="2">
    <location>
        <begin position="1"/>
        <end position="89"/>
    </location>
</feature>
<dbReference type="EMBL" id="KL198086">
    <property type="protein sequence ID" value="KDQ08773.1"/>
    <property type="molecule type" value="Genomic_DNA"/>
</dbReference>
<accession>A0A067LZC1</accession>
<feature type="transmembrane region" description="Helical" evidence="1">
    <location>
        <begin position="63"/>
        <end position="86"/>
    </location>
</feature>
<evidence type="ECO:0000256" key="1">
    <source>
        <dbReference type="SAM" id="Phobius"/>
    </source>
</evidence>
<dbReference type="AlphaFoldDB" id="A0A067LZC1"/>
<feature type="non-terminal residue" evidence="3">
    <location>
        <position position="89"/>
    </location>
</feature>
<keyword evidence="1" id="KW-0472">Membrane</keyword>
<dbReference type="Proteomes" id="UP000027195">
    <property type="component" value="Unassembled WGS sequence"/>
</dbReference>
<evidence type="ECO:0000313" key="4">
    <source>
        <dbReference type="Proteomes" id="UP000027195"/>
    </source>
</evidence>
<evidence type="ECO:0000259" key="2">
    <source>
        <dbReference type="Pfam" id="PF20153"/>
    </source>
</evidence>
<keyword evidence="4" id="KW-1185">Reference proteome</keyword>
<name>A0A067LZC1_BOTB1</name>
<keyword evidence="1" id="KW-0812">Transmembrane</keyword>
<dbReference type="STRING" id="930990.A0A067LZC1"/>
<dbReference type="HOGENOM" id="CLU_018688_2_0_1"/>
<evidence type="ECO:0000313" key="3">
    <source>
        <dbReference type="EMBL" id="KDQ08773.1"/>
    </source>
</evidence>
<dbReference type="Pfam" id="PF20153">
    <property type="entry name" value="DUF6535"/>
    <property type="match status" value="1"/>
</dbReference>
<protein>
    <recommendedName>
        <fullName evidence="2">DUF6535 domain-containing protein</fullName>
    </recommendedName>
</protein>
<dbReference type="OrthoDB" id="3235960at2759"/>
<gene>
    <name evidence="3" type="ORF">BOTBODRAFT_74801</name>
</gene>
<dbReference type="InParanoid" id="A0A067LZC1"/>
<organism evidence="3 4">
    <name type="scientific">Botryobasidium botryosum (strain FD-172 SS1)</name>
    <dbReference type="NCBI Taxonomy" id="930990"/>
    <lineage>
        <taxon>Eukaryota</taxon>
        <taxon>Fungi</taxon>
        <taxon>Dikarya</taxon>
        <taxon>Basidiomycota</taxon>
        <taxon>Agaricomycotina</taxon>
        <taxon>Agaricomycetes</taxon>
        <taxon>Cantharellales</taxon>
        <taxon>Botryobasidiaceae</taxon>
        <taxon>Botryobasidium</taxon>
    </lineage>
</organism>
<feature type="non-terminal residue" evidence="3">
    <location>
        <position position="1"/>
    </location>
</feature>
<sequence>AGLFSAIVTAFLIEAYKGLSEDSTATSNVLLRQISAKMGNTQPEDSLLLVPFKAPRSAVRVNCMWFASLIISLSATVVAVLAKQWIDDY</sequence>
<keyword evidence="1" id="KW-1133">Transmembrane helix</keyword>
<proteinExistence type="predicted"/>
<reference evidence="4" key="1">
    <citation type="journal article" date="2014" name="Proc. Natl. Acad. Sci. U.S.A.">
        <title>Extensive sampling of basidiomycete genomes demonstrates inadequacy of the white-rot/brown-rot paradigm for wood decay fungi.</title>
        <authorList>
            <person name="Riley R."/>
            <person name="Salamov A.A."/>
            <person name="Brown D.W."/>
            <person name="Nagy L.G."/>
            <person name="Floudas D."/>
            <person name="Held B.W."/>
            <person name="Levasseur A."/>
            <person name="Lombard V."/>
            <person name="Morin E."/>
            <person name="Otillar R."/>
            <person name="Lindquist E.A."/>
            <person name="Sun H."/>
            <person name="LaButti K.M."/>
            <person name="Schmutz J."/>
            <person name="Jabbour D."/>
            <person name="Luo H."/>
            <person name="Baker S.E."/>
            <person name="Pisabarro A.G."/>
            <person name="Walton J.D."/>
            <person name="Blanchette R.A."/>
            <person name="Henrissat B."/>
            <person name="Martin F."/>
            <person name="Cullen D."/>
            <person name="Hibbett D.S."/>
            <person name="Grigoriev I.V."/>
        </authorList>
    </citation>
    <scope>NUCLEOTIDE SEQUENCE [LARGE SCALE GENOMIC DNA]</scope>
    <source>
        <strain evidence="4">FD-172 SS1</strain>
    </source>
</reference>
<dbReference type="InterPro" id="IPR045338">
    <property type="entry name" value="DUF6535"/>
</dbReference>